<feature type="domain" description="Transcription regulator PadR N-terminal" evidence="1">
    <location>
        <begin position="12"/>
        <end position="85"/>
    </location>
</feature>
<dbReference type="InterPro" id="IPR036388">
    <property type="entry name" value="WH-like_DNA-bd_sf"/>
</dbReference>
<evidence type="ECO:0000313" key="2">
    <source>
        <dbReference type="EMBL" id="SFN31224.1"/>
    </source>
</evidence>
<protein>
    <submittedName>
        <fullName evidence="2">DNA-binding transcriptional regulator, PadR family</fullName>
    </submittedName>
</protein>
<dbReference type="PANTHER" id="PTHR43252:SF7">
    <property type="entry name" value="TRANSCRIPTIONAL REGULATOR YQJI"/>
    <property type="match status" value="1"/>
</dbReference>
<keyword evidence="2" id="KW-0238">DNA-binding</keyword>
<organism evidence="2 3">
    <name type="scientific">Pseudonocardia ammonioxydans</name>
    <dbReference type="NCBI Taxonomy" id="260086"/>
    <lineage>
        <taxon>Bacteria</taxon>
        <taxon>Bacillati</taxon>
        <taxon>Actinomycetota</taxon>
        <taxon>Actinomycetes</taxon>
        <taxon>Pseudonocardiales</taxon>
        <taxon>Pseudonocardiaceae</taxon>
        <taxon>Pseudonocardia</taxon>
    </lineage>
</organism>
<dbReference type="EMBL" id="FOUY01000012">
    <property type="protein sequence ID" value="SFN31224.1"/>
    <property type="molecule type" value="Genomic_DNA"/>
</dbReference>
<sequence>MPQQPTDADLVVLGLLAERPRHAYDLEAVIDERGVRRWTSLAFSSLYYVLNRLEQRGLVSSERAPGGAKARRVYRLTDAGHAACAEGTRQRIAEVPPRHAPVLVGMANSPLLPPGELARALAERRSAVEQELAELRRVRARQEPLPRAARAIFDHSEAQLGAELRWTEQVLTDTPEES</sequence>
<dbReference type="RefSeq" id="WP_093342578.1">
    <property type="nucleotide sequence ID" value="NZ_FOUY01000012.1"/>
</dbReference>
<dbReference type="Pfam" id="PF03551">
    <property type="entry name" value="PadR"/>
    <property type="match status" value="1"/>
</dbReference>
<dbReference type="SUPFAM" id="SSF46785">
    <property type="entry name" value="Winged helix' DNA-binding domain"/>
    <property type="match status" value="1"/>
</dbReference>
<dbReference type="OrthoDB" id="1683430at2"/>
<dbReference type="InterPro" id="IPR005149">
    <property type="entry name" value="Tscrpt_reg_PadR_N"/>
</dbReference>
<dbReference type="InterPro" id="IPR036390">
    <property type="entry name" value="WH_DNA-bd_sf"/>
</dbReference>
<proteinExistence type="predicted"/>
<dbReference type="AlphaFoldDB" id="A0A1I4XZH0"/>
<evidence type="ECO:0000259" key="1">
    <source>
        <dbReference type="Pfam" id="PF03551"/>
    </source>
</evidence>
<accession>A0A1I4XZH0</accession>
<gene>
    <name evidence="2" type="ORF">SAMN05216207_101286</name>
</gene>
<dbReference type="GO" id="GO:0003677">
    <property type="term" value="F:DNA binding"/>
    <property type="evidence" value="ECO:0007669"/>
    <property type="project" value="UniProtKB-KW"/>
</dbReference>
<dbReference type="Gene3D" id="1.10.10.10">
    <property type="entry name" value="Winged helix-like DNA-binding domain superfamily/Winged helix DNA-binding domain"/>
    <property type="match status" value="1"/>
</dbReference>
<dbReference type="PANTHER" id="PTHR43252">
    <property type="entry name" value="TRANSCRIPTIONAL REGULATOR YQJI"/>
    <property type="match status" value="1"/>
</dbReference>
<reference evidence="2 3" key="1">
    <citation type="submission" date="2016-10" db="EMBL/GenBank/DDBJ databases">
        <authorList>
            <person name="de Groot N.N."/>
        </authorList>
    </citation>
    <scope>NUCLEOTIDE SEQUENCE [LARGE SCALE GENOMIC DNA]</scope>
    <source>
        <strain evidence="2 3">CGMCC 4.1877</strain>
    </source>
</reference>
<keyword evidence="3" id="KW-1185">Reference proteome</keyword>
<evidence type="ECO:0000313" key="3">
    <source>
        <dbReference type="Proteomes" id="UP000199614"/>
    </source>
</evidence>
<name>A0A1I4XZH0_PSUAM</name>
<dbReference type="Proteomes" id="UP000199614">
    <property type="component" value="Unassembled WGS sequence"/>
</dbReference>
<dbReference type="STRING" id="260086.SAMN05216207_101286"/>